<evidence type="ECO:0000256" key="19">
    <source>
        <dbReference type="ARBA" id="ARBA00023242"/>
    </source>
</evidence>
<dbReference type="PANTHER" id="PTHR37079:SF4">
    <property type="entry name" value="SERINE_THREONINE-PROTEIN KINASE ATM"/>
    <property type="match status" value="1"/>
</dbReference>
<keyword evidence="17" id="KW-0576">Peroxisome</keyword>
<dbReference type="Pfam" id="PF11640">
    <property type="entry name" value="TAN"/>
    <property type="match status" value="1"/>
</dbReference>
<dbReference type="InterPro" id="IPR018936">
    <property type="entry name" value="PI3/4_kinase_CS"/>
</dbReference>
<dbReference type="InterPro" id="IPR014009">
    <property type="entry name" value="PIK_FAT"/>
</dbReference>
<feature type="region of interest" description="Disordered" evidence="26">
    <location>
        <begin position="3076"/>
        <end position="3096"/>
    </location>
</feature>
<dbReference type="GO" id="GO:0003677">
    <property type="term" value="F:DNA binding"/>
    <property type="evidence" value="ECO:0007669"/>
    <property type="project" value="UniProtKB-KW"/>
</dbReference>
<dbReference type="Gene3D" id="1.10.1070.11">
    <property type="entry name" value="Phosphatidylinositol 3-/4-kinase, catalytic domain"/>
    <property type="match status" value="1"/>
</dbReference>
<dbReference type="EC" id="2.7.11.1" evidence="6 25"/>
<dbReference type="GO" id="GO:0010468">
    <property type="term" value="P:regulation of gene expression"/>
    <property type="evidence" value="ECO:0007669"/>
    <property type="project" value="UniProtKB-ARBA"/>
</dbReference>
<dbReference type="InterPro" id="IPR011009">
    <property type="entry name" value="Kinase-like_dom_sf"/>
</dbReference>
<evidence type="ECO:0000256" key="24">
    <source>
        <dbReference type="ARBA" id="ARBA00067340"/>
    </source>
</evidence>
<dbReference type="PROSITE" id="PS50290">
    <property type="entry name" value="PI3_4_KINASE_3"/>
    <property type="match status" value="1"/>
</dbReference>
<evidence type="ECO:0000313" key="30">
    <source>
        <dbReference type="Ensembl" id="ENSCAFP00030027990.1"/>
    </source>
</evidence>
<keyword evidence="18" id="KW-0206">Cytoskeleton</keyword>
<comment type="similarity">
    <text evidence="5 25">Belongs to the PI3/PI4-kinase family. ATM subfamily.</text>
</comment>
<evidence type="ECO:0000256" key="3">
    <source>
        <dbReference type="ARBA" id="ARBA00004300"/>
    </source>
</evidence>
<dbReference type="InterPro" id="IPR016024">
    <property type="entry name" value="ARM-type_fold"/>
</dbReference>
<comment type="catalytic activity">
    <reaction evidence="23">
        <text>L-seryl-[protein] + ATP = O-phospho-L-seryl-[protein] + ADP + H(+)</text>
        <dbReference type="Rhea" id="RHEA:17989"/>
        <dbReference type="Rhea" id="RHEA-COMP:9863"/>
        <dbReference type="Rhea" id="RHEA-COMP:11604"/>
        <dbReference type="ChEBI" id="CHEBI:15378"/>
        <dbReference type="ChEBI" id="CHEBI:29999"/>
        <dbReference type="ChEBI" id="CHEBI:30616"/>
        <dbReference type="ChEBI" id="CHEBI:83421"/>
        <dbReference type="ChEBI" id="CHEBI:456216"/>
        <dbReference type="EC" id="2.7.11.1"/>
    </reaction>
    <physiologicalReaction direction="left-to-right" evidence="23">
        <dbReference type="Rhea" id="RHEA:17990"/>
    </physiologicalReaction>
</comment>
<dbReference type="PROSITE" id="PS00915">
    <property type="entry name" value="PI3_4_KINASE_1"/>
    <property type="match status" value="1"/>
</dbReference>
<keyword evidence="21 25" id="KW-0968">Cytoplasmic vesicle</keyword>
<evidence type="ECO:0000256" key="16">
    <source>
        <dbReference type="ARBA" id="ARBA00023125"/>
    </source>
</evidence>
<evidence type="ECO:0000256" key="8">
    <source>
        <dbReference type="ARBA" id="ARBA00022527"/>
    </source>
</evidence>
<dbReference type="Proteomes" id="UP000694429">
    <property type="component" value="Chromosome 5"/>
</dbReference>
<organism evidence="30 31">
    <name type="scientific">Canis lupus familiaris</name>
    <name type="common">Dog</name>
    <name type="synonym">Canis familiaris</name>
    <dbReference type="NCBI Taxonomy" id="9615"/>
    <lineage>
        <taxon>Eukaryota</taxon>
        <taxon>Metazoa</taxon>
        <taxon>Chordata</taxon>
        <taxon>Craniata</taxon>
        <taxon>Vertebrata</taxon>
        <taxon>Euteleostomi</taxon>
        <taxon>Mammalia</taxon>
        <taxon>Eutheria</taxon>
        <taxon>Laurasiatheria</taxon>
        <taxon>Carnivora</taxon>
        <taxon>Caniformia</taxon>
        <taxon>Canidae</taxon>
        <taxon>Canis</taxon>
    </lineage>
</organism>
<feature type="domain" description="FATC" evidence="29">
    <location>
        <begin position="3121"/>
        <end position="3153"/>
    </location>
</feature>
<evidence type="ECO:0000256" key="22">
    <source>
        <dbReference type="ARBA" id="ARBA00047899"/>
    </source>
</evidence>
<keyword evidence="19 25" id="KW-0539">Nucleus</keyword>
<evidence type="ECO:0000256" key="9">
    <source>
        <dbReference type="ARBA" id="ARBA00022553"/>
    </source>
</evidence>
<evidence type="ECO:0000313" key="31">
    <source>
        <dbReference type="Proteomes" id="UP000694429"/>
    </source>
</evidence>
<evidence type="ECO:0000256" key="18">
    <source>
        <dbReference type="ARBA" id="ARBA00023212"/>
    </source>
</evidence>
<dbReference type="GO" id="GO:0010212">
    <property type="term" value="P:response to ionizing radiation"/>
    <property type="evidence" value="ECO:0007669"/>
    <property type="project" value="UniProtKB-ARBA"/>
</dbReference>
<evidence type="ECO:0000259" key="29">
    <source>
        <dbReference type="PROSITE" id="PS51190"/>
    </source>
</evidence>
<dbReference type="InterPro" id="IPR044107">
    <property type="entry name" value="PIKKc_ATM"/>
</dbReference>
<evidence type="ECO:0000256" key="21">
    <source>
        <dbReference type="ARBA" id="ARBA00023329"/>
    </source>
</evidence>
<evidence type="ECO:0000256" key="15">
    <source>
        <dbReference type="ARBA" id="ARBA00022990"/>
    </source>
</evidence>
<dbReference type="OrthoDB" id="381190at2759"/>
<accession>A0A8C0RME6</accession>
<comment type="function">
    <text evidence="25">Serine/threonine protein kinase which activates checkpoint signaling upon double strand breaks (DSBs), apoptosis and genotoxic stresses such as ionizing ultraviolet A light (UVA), thereby acting as a DNA damage sensor. Recognizes the substrate consensus sequence [ST]-Q. Phosphorylates 'Ser-139' of histone variant H2AX at double strand breaks (DSBs), thereby regulating DNA damage response mechanism. Also plays a role in pre-B cell allelic exclusion, a process leading to expression of a single immunoglobulin heavy chain allele to enforce clonality and monospecific recognition by the B-cell antigen receptor (BCR) expressed on individual B-lymphocytes. After the introduction of DNA breaks by the RAG complex on one immunoglobulin allele, acts by mediating a repositioning of the second allele to pericentromeric heterochromatin, preventing accessibility to the RAG complex and recombination of the second allele. Also involved in signal transduction and cell cycle control. May function as a tumor suppressor. Necessary for activation of ABL1 and SAPK. Phosphorylates DYRK2, CHEK2, p53/TP53, FANCD2, NFKBIA, BRCA1, CTIP, nibrin (NBN), TERF1, RAD9, UBQLN4 and DCLRE1C. May play a role in vesicle and/or protein transport. Could play a role in T-cell development, gonad and neurological function. Binds DNA ends. Plays a role in replication-dependent histone mRNA degradation. Phosphorylation of DYRK2 in nucleus in response to genotoxic stress prevents its MDM2-mediated ubiquitination and subsequent proteasome degradation. Phosphorylates ATF2 which stimulates its function in DNA damage response. Phosphorylates ERCC6 which is essential for its chromatin remodeling activity at DNA double-strand breaks.</text>
</comment>
<name>A0A8C0RME6_CANLF</name>
<dbReference type="PROSITE" id="PS00916">
    <property type="entry name" value="PI3_4_KINASE_2"/>
    <property type="match status" value="1"/>
</dbReference>
<dbReference type="PROSITE" id="PS51190">
    <property type="entry name" value="FATC"/>
    <property type="match status" value="1"/>
</dbReference>
<protein>
    <recommendedName>
        <fullName evidence="24 25">Serine-protein kinase ATM</fullName>
        <ecNumber evidence="6 25">2.7.11.1</ecNumber>
    </recommendedName>
</protein>
<evidence type="ECO:0000256" key="10">
    <source>
        <dbReference type="ARBA" id="ARBA00022679"/>
    </source>
</evidence>
<sequence>MGRWGLLPGDPGFFLGRPGLRGHAAFEPEAGRLGFQLAGAFCGRGGVEVLIREPLLRLKGEWRGEEPRLWNLLTGRGTVADWCVSAPSCLSVIILAGGELPGALAAVFTRYRQEKGLLGLKKEVEKFKRLIRDPETIQHLDRHSDSKQSKYLNWDAVFRFLQKYVQKETECLRTAKPSVSASTQATRQKKMQEISSLVKYFIKCANKRAPRLKCQELLNYIMDTVKDSFNGAVYGADCSNILLKDILSVRKYWCEISQQQWLELFSVYFNLYLKPPQDMNRVLVARIIHAVTKGCCLQTDGLNSKFLDFFSKAIQHARQEKSAAGLNHILAAFIIFLKTLAGNFRIRVCQLGDEILPTLLYIWTQHRLNDSLKEVIIELFQLQIYMHHPKGAKTQEKGAYESSKWQSILYNLYDLLINEISHIGSRGKYSSGSRNVAVKENLIELMADICHQVFNEDTRSLEISQSYTTTQREFNDYSVPCKKKKIELGWEVIKDHLQKSQSDFDLVPWLQITTQLISKYPSSLPNFELSSLLMILYQLLPQRRHGERTPYVLRCLMEVALCQGKKSNLEGSQKSDLLKLWNKIWSVTFRGISSEQIQAENFGLLGAIIQGSLIEVDREFWKLFTGSACRPSCPAVCCLTLAMNICLVPETVRTGVEQNVGEVNRNFSLKELIMKWLLLYQLEDDFEDSSELPPVLHSNFPHLAVEKILVSLTMKNCKAAMNFLQRVPECEQHQKDEEEPSFSEVEELFLKTTFDKMGFLTIVKESAVEKQQSTGGLFVHQNLKESLDRYLLGLSEQLLSNYSPETTDAETLIRCSSLLVGVLGCYCSVSVITEEEAYTSELFQKAKSLMQCAGESITLFKNKTHEESRIVSLRNMMNLCTSCLCNCMKPSPNKIASRFFLRLLTSKLMNDIADICRSLASFIRKPFDFGEVESMEDDTDDNLMEMEDQSSMNLFSDSPAGSASDANVSGEGQSTIGAMNPLAEEHLSKQDLLFLDMLKFLCVCVTTAQTSTVSFRAADIRRKLLMLIDSSVLDPSKSLHLHMYLVLLKELPGEEYPLPMEEVVELLKPLSNVCSLYRRDQDVCKAVLNHIVHIVRNLCQGNMDAENTRDAQGQFLTVIGAFWHLAKEGKCTFSVRMALVKCLKTLLEADPYSKWAILNVMGKDFPVNEVFPHFLADNHHQVSMLAAESINRLFQDMKHGGSSTLLKALPLKLQQTAFENAYLKAQEGMIEVSCRAENPELLDEIYNRKSVLLMTVAVILCCSPVCEKQALFALCKSVKENGLEPHLIKKVLEKVSETFGYRCLEDFMASHLDYLVLEWLNLQDTENSLYSFPFILLNYTNVEDFYRSCYKVLIPHLVIRSRFDEVKSIANQIQEDWKSLLTHCFPKILVNILPYFAYECTGDSGMAQQRETATKVYDMLKDENLLGKQIDHLFLSNLPEIVVELLMTLHEPATSGASQSTDLCDFSGDLDPPPNPPHFPSHVIKATFAYISNCHKTKLKSILEILSKSPDSYQKILLAICEQATETNNVYKKHRILKIYHLFVTLLLKDIKSALGGAWAFVLRDVIYTLIHYINKRPSRFMDVSLRSFSLCCDLLSRVCHTAVTYCKDALENHLHVIIGTLIPLVNDQMEVQDQVLDLLKYLVIDNKDNENLYMTIKLLDPFPDHDVFKDLRITQQKIKYSNGPFSLLEEINHFLSVSVYDALPLTRLEGLKDVCRQLAQHKDQMADLMRASQDNPQDGIMVKLIVSLLQLCKMAVNHTGEREVLEAVGSCLGEVGPVDFSTIAIQHSRDISSIKASELFEDKELQWTFITLTYLNNTLVEDCVKVRSAAVTCLKSILATKTGHSFWEIYKMTTDPMLIYLQPFRTSRKKFLEVPRLDKESPLEGLDDTSLWIPQSENHDIWIKRLTCAFLDSGGTKSEILQLLKPMCEVKADFCQTVLPYLIHDILLQDTNESWRNLLSTQIQGFFTNCFRHSSPTSRSTTPANLDSESEHFFRSCVDKKSQRTMLAVVDYMRRQKRPSIGTVFDDAFWLELNYLEVAKVAQSCAAHFTALFYAEIYADKKSMEEDKRSLTFEEASQNTAISSLSEKSKEETGISLQDLLLEIYRSIGEPDSLYGCGGGKMLQPLTRLRTYEHEAMWGKALVTYDLETAISSSTRQAGIIQALQNLGLCHILSIYLKGLDHENKECCAELQELHYQAAWRNMQWEHCISVNKGTEGISYHESLYNALQSLRDREFSTFYESLRYARVKEVEELCKGGLESVYSLYPTLSRLQAIGELENIGQLLSRSVTDRQPSEVYTKWRKHSQLLKDSDFSFQEPIMALRTVILEILMEKEMENSQRECFRDILTKHLVELSILARTAKNTQLPERAIFQIKQYNPASCGVSEWQLEEAQVFWAKKEQSLALSILKQMIKKLDASCAQNDPDLSLLYTECLRVCGTWLAETCLENPAVIMQTYLEKAVEVARNYDGESSDELRNGKMKAFLSLARFSDTQYQRIENYMKSSEFENKQALLKRAKEEVGLLREHKIQTNRYTVKVQRELELDECALRALKEDRKRFLCKAVENYISCLLSGEGHDMWIFRLCSLWLENSGVPEVNGMMKRDGMKIPSYKFLPLMYQLAARMGTKMMGGLGFHEVLNNLISRISMEHPHHTLFIILALANANKDEFLTKPEAARRSRITKNAPKQSSQLDEDRTEAANRIIHTIRSRRPHMVRSVEALCDAYIILANLDAAQWKTQRKGINIPADQPITKLKNLEDVVVPTMEIKVDPTGEYRNLVTVQSFKAEFRLAGGLNLPKIIDCLGSDGKERRQLVKGRDDLRQDAVMQQVFQMCNTLLQRNTETRKRKLTICTYKVVPLSQRSGVLEWCTGTVPIGEFLVNNENGAHKRYRPEDLSALHCQKKMMDVQKKSFEEKYETFMDICQKFQPVFRYFCMEKFLDPAVWFEKRLAYTRSVATSSIVGYILGLGDRHVQNILINEQSAELVHIDLGVAFEQGKILPTPETVPFRLTRDIVDGMGITGVEGVFRRCCEKTMEVMRSSQETLLTIVEVLLYDPLFDWTMNPLKALYLQQRLEDDTELHSTPSGDDQECKRSLSDSDQSFNKVAERVLMRLQEKLKGVEEGTVLSVGGQVNLLIQQAMDPKNLSRLFPGWKAWV</sequence>
<feature type="region of interest" description="Disordered" evidence="26">
    <location>
        <begin position="2676"/>
        <end position="2695"/>
    </location>
</feature>
<evidence type="ECO:0000256" key="4">
    <source>
        <dbReference type="ARBA" id="ARBA00004541"/>
    </source>
</evidence>
<dbReference type="SUPFAM" id="SSF48371">
    <property type="entry name" value="ARM repeat"/>
    <property type="match status" value="1"/>
</dbReference>
<dbReference type="SUPFAM" id="SSF56112">
    <property type="entry name" value="Protein kinase-like (PK-like)"/>
    <property type="match status" value="1"/>
</dbReference>
<dbReference type="Pfam" id="PF02259">
    <property type="entry name" value="FAT"/>
    <property type="match status" value="1"/>
</dbReference>
<dbReference type="FunFam" id="1.10.1070.11:FF:000011">
    <property type="entry name" value="Serine-protein kinase ATM"/>
    <property type="match status" value="1"/>
</dbReference>
<dbReference type="GO" id="GO:0010506">
    <property type="term" value="P:regulation of autophagy"/>
    <property type="evidence" value="ECO:0007669"/>
    <property type="project" value="UniProtKB-ARBA"/>
</dbReference>
<dbReference type="GO" id="GO:0005813">
    <property type="term" value="C:centrosome"/>
    <property type="evidence" value="ECO:0007669"/>
    <property type="project" value="UniProtKB-SubCell"/>
</dbReference>
<dbReference type="GO" id="GO:0000077">
    <property type="term" value="P:DNA damage checkpoint signaling"/>
    <property type="evidence" value="ECO:0007669"/>
    <property type="project" value="UniProtKB-ARBA"/>
</dbReference>
<evidence type="ECO:0000256" key="1">
    <source>
        <dbReference type="ARBA" id="ARBA00004123"/>
    </source>
</evidence>
<evidence type="ECO:0000256" key="13">
    <source>
        <dbReference type="ARBA" id="ARBA00022777"/>
    </source>
</evidence>
<keyword evidence="7" id="KW-0963">Cytoplasm</keyword>
<evidence type="ECO:0000256" key="17">
    <source>
        <dbReference type="ARBA" id="ARBA00023140"/>
    </source>
</evidence>
<evidence type="ECO:0000256" key="6">
    <source>
        <dbReference type="ARBA" id="ARBA00012513"/>
    </source>
</evidence>
<keyword evidence="9" id="KW-0597">Phosphoprotein</keyword>
<comment type="catalytic activity">
    <reaction evidence="22 25">
        <text>L-threonyl-[protein] + ATP = O-phospho-L-threonyl-[protein] + ADP + H(+)</text>
        <dbReference type="Rhea" id="RHEA:46608"/>
        <dbReference type="Rhea" id="RHEA-COMP:11060"/>
        <dbReference type="Rhea" id="RHEA-COMP:11605"/>
        <dbReference type="ChEBI" id="CHEBI:15378"/>
        <dbReference type="ChEBI" id="CHEBI:30013"/>
        <dbReference type="ChEBI" id="CHEBI:30616"/>
        <dbReference type="ChEBI" id="CHEBI:61977"/>
        <dbReference type="ChEBI" id="CHEBI:456216"/>
        <dbReference type="EC" id="2.7.11.1"/>
    </reaction>
</comment>
<proteinExistence type="inferred from homology"/>
<dbReference type="Pfam" id="PF00454">
    <property type="entry name" value="PI3_PI4_kinase"/>
    <property type="match status" value="1"/>
</dbReference>
<evidence type="ECO:0000256" key="25">
    <source>
        <dbReference type="RuleBase" id="RU365027"/>
    </source>
</evidence>
<keyword evidence="11 25" id="KW-0547">Nucleotide-binding</keyword>
<dbReference type="GO" id="GO:0031410">
    <property type="term" value="C:cytoplasmic vesicle"/>
    <property type="evidence" value="ECO:0007669"/>
    <property type="project" value="UniProtKB-SubCell"/>
</dbReference>
<feature type="domain" description="PI3K/PI4K catalytic" evidence="27">
    <location>
        <begin position="2783"/>
        <end position="3096"/>
    </location>
</feature>
<keyword evidence="12 25" id="KW-0227">DNA damage</keyword>
<dbReference type="GO" id="GO:1904358">
    <property type="term" value="P:positive regulation of telomere maintenance via telomere lengthening"/>
    <property type="evidence" value="ECO:0007669"/>
    <property type="project" value="UniProtKB-ARBA"/>
</dbReference>
<keyword evidence="8 25" id="KW-0723">Serine/threonine-protein kinase</keyword>
<dbReference type="PROSITE" id="PS51189">
    <property type="entry name" value="FAT"/>
    <property type="match status" value="1"/>
</dbReference>
<dbReference type="InterPro" id="IPR038980">
    <property type="entry name" value="ATM_plant"/>
</dbReference>
<comment type="subcellular location">
    <subcellularLocation>
        <location evidence="3">Cytoplasm</location>
        <location evidence="3">Cytoskeleton</location>
        <location evidence="3">Microtubule organizing center</location>
        <location evidence="3">Centrosome</location>
    </subcellularLocation>
    <subcellularLocation>
        <location evidence="4 25">Cytoplasmic vesicle</location>
    </subcellularLocation>
    <subcellularLocation>
        <location evidence="1 25">Nucleus</location>
    </subcellularLocation>
    <subcellularLocation>
        <location evidence="2">Peroxisome matrix</location>
    </subcellularLocation>
</comment>
<keyword evidence="10 25" id="KW-0808">Transferase</keyword>
<feature type="domain" description="FAT" evidence="28">
    <location>
        <begin position="2038"/>
        <end position="2663"/>
    </location>
</feature>
<dbReference type="GO" id="GO:0032210">
    <property type="term" value="P:regulation of telomere maintenance via telomerase"/>
    <property type="evidence" value="ECO:0007669"/>
    <property type="project" value="UniProtKB-ARBA"/>
</dbReference>
<evidence type="ECO:0000256" key="20">
    <source>
        <dbReference type="ARBA" id="ARBA00023306"/>
    </source>
</evidence>
<dbReference type="SMART" id="SM01342">
    <property type="entry name" value="TAN"/>
    <property type="match status" value="1"/>
</dbReference>
<evidence type="ECO:0000256" key="23">
    <source>
        <dbReference type="ARBA" id="ARBA00048977"/>
    </source>
</evidence>
<dbReference type="FunFam" id="3.30.1010.10:FF:000015">
    <property type="entry name" value="Serine-protein kinase ATM"/>
    <property type="match status" value="1"/>
</dbReference>
<keyword evidence="20" id="KW-0131">Cell cycle</keyword>
<dbReference type="InterPro" id="IPR021668">
    <property type="entry name" value="TAN"/>
</dbReference>
<dbReference type="GO" id="GO:0005524">
    <property type="term" value="F:ATP binding"/>
    <property type="evidence" value="ECO:0007669"/>
    <property type="project" value="UniProtKB-KW"/>
</dbReference>
<dbReference type="GO" id="GO:1901701">
    <property type="term" value="P:cellular response to oxygen-containing compound"/>
    <property type="evidence" value="ECO:0007669"/>
    <property type="project" value="UniProtKB-ARBA"/>
</dbReference>
<gene>
    <name evidence="30" type="primary">ATM</name>
</gene>
<dbReference type="InterPro" id="IPR000403">
    <property type="entry name" value="PI3/4_kinase_cat_dom"/>
</dbReference>
<dbReference type="Gene3D" id="3.30.1010.10">
    <property type="entry name" value="Phosphatidylinositol 3-kinase Catalytic Subunit, Chain A, domain 4"/>
    <property type="match status" value="1"/>
</dbReference>
<evidence type="ECO:0000256" key="5">
    <source>
        <dbReference type="ARBA" id="ARBA00010769"/>
    </source>
</evidence>
<dbReference type="Ensembl" id="ENSCAFT00030032098.1">
    <property type="protein sequence ID" value="ENSCAFP00030027990.1"/>
    <property type="gene ID" value="ENSCAFG00030017190.1"/>
</dbReference>
<dbReference type="GO" id="GO:1904262">
    <property type="term" value="P:negative regulation of TORC1 signaling"/>
    <property type="evidence" value="ECO:0007669"/>
    <property type="project" value="UniProtKB-ARBA"/>
</dbReference>
<evidence type="ECO:0000256" key="7">
    <source>
        <dbReference type="ARBA" id="ARBA00022490"/>
    </source>
</evidence>
<keyword evidence="13 25" id="KW-0418">Kinase</keyword>
<dbReference type="GO" id="GO:0043065">
    <property type="term" value="P:positive regulation of apoptotic process"/>
    <property type="evidence" value="ECO:0007669"/>
    <property type="project" value="UniProtKB-ARBA"/>
</dbReference>
<evidence type="ECO:0000259" key="28">
    <source>
        <dbReference type="PROSITE" id="PS51189"/>
    </source>
</evidence>
<reference evidence="30" key="2">
    <citation type="submission" date="2025-08" db="UniProtKB">
        <authorList>
            <consortium name="Ensembl"/>
        </authorList>
    </citation>
    <scope>IDENTIFICATION</scope>
</reference>
<evidence type="ECO:0000259" key="27">
    <source>
        <dbReference type="PROSITE" id="PS50290"/>
    </source>
</evidence>
<dbReference type="GO" id="GO:0005782">
    <property type="term" value="C:peroxisomal matrix"/>
    <property type="evidence" value="ECO:0007669"/>
    <property type="project" value="UniProtKB-SubCell"/>
</dbReference>
<dbReference type="InterPro" id="IPR003151">
    <property type="entry name" value="PIK-rel_kinase_FAT"/>
</dbReference>
<dbReference type="Pfam" id="PF02260">
    <property type="entry name" value="FATC"/>
    <property type="match status" value="1"/>
</dbReference>
<keyword evidence="15" id="KW-0007">Acetylation</keyword>
<keyword evidence="16" id="KW-0238">DNA-binding</keyword>
<reference evidence="30" key="1">
    <citation type="submission" date="2019-03" db="EMBL/GenBank/DDBJ databases">
        <authorList>
            <person name="Warren W.C."/>
            <person name="Johnson G.S."/>
        </authorList>
    </citation>
    <scope>NUCLEOTIDE SEQUENCE [LARGE SCALE GENOMIC DNA]</scope>
    <source>
        <strain evidence="30">Basenji</strain>
    </source>
</reference>
<dbReference type="InterPro" id="IPR003152">
    <property type="entry name" value="FATC_dom"/>
</dbReference>
<dbReference type="SMART" id="SM00146">
    <property type="entry name" value="PI3Kc"/>
    <property type="match status" value="1"/>
</dbReference>
<dbReference type="GO" id="GO:0010557">
    <property type="term" value="P:positive regulation of macromolecule biosynthetic process"/>
    <property type="evidence" value="ECO:0007669"/>
    <property type="project" value="UniProtKB-ARBA"/>
</dbReference>
<dbReference type="CDD" id="cd05171">
    <property type="entry name" value="PIKKc_ATM"/>
    <property type="match status" value="1"/>
</dbReference>
<evidence type="ECO:0000256" key="2">
    <source>
        <dbReference type="ARBA" id="ARBA00004253"/>
    </source>
</evidence>
<dbReference type="GO" id="GO:0005654">
    <property type="term" value="C:nucleoplasm"/>
    <property type="evidence" value="ECO:0007669"/>
    <property type="project" value="UniProtKB-ARBA"/>
</dbReference>
<evidence type="ECO:0000256" key="12">
    <source>
        <dbReference type="ARBA" id="ARBA00022763"/>
    </source>
</evidence>
<evidence type="ECO:0000256" key="14">
    <source>
        <dbReference type="ARBA" id="ARBA00022840"/>
    </source>
</evidence>
<dbReference type="InterPro" id="IPR036940">
    <property type="entry name" value="PI3/4_kinase_cat_sf"/>
</dbReference>
<evidence type="ECO:0000256" key="26">
    <source>
        <dbReference type="SAM" id="MobiDB-lite"/>
    </source>
</evidence>
<dbReference type="PANTHER" id="PTHR37079">
    <property type="entry name" value="SERINE/THREONINE-PROTEIN KINASE ATM"/>
    <property type="match status" value="1"/>
</dbReference>
<dbReference type="GO" id="GO:0007127">
    <property type="term" value="P:meiosis I"/>
    <property type="evidence" value="ECO:0007669"/>
    <property type="project" value="UniProtKB-ARBA"/>
</dbReference>
<dbReference type="SMART" id="SM01343">
    <property type="entry name" value="FATC"/>
    <property type="match status" value="1"/>
</dbReference>
<dbReference type="GO" id="GO:0004674">
    <property type="term" value="F:protein serine/threonine kinase activity"/>
    <property type="evidence" value="ECO:0007669"/>
    <property type="project" value="UniProtKB-KW"/>
</dbReference>
<evidence type="ECO:0000256" key="11">
    <source>
        <dbReference type="ARBA" id="ARBA00022741"/>
    </source>
</evidence>
<dbReference type="GO" id="GO:0000724">
    <property type="term" value="P:double-strand break repair via homologous recombination"/>
    <property type="evidence" value="ECO:0007669"/>
    <property type="project" value="UniProtKB-ARBA"/>
</dbReference>
<keyword evidence="14 25" id="KW-0067">ATP-binding</keyword>